<evidence type="ECO:0000313" key="1">
    <source>
        <dbReference type="EMBL" id="KKN90920.1"/>
    </source>
</evidence>
<protein>
    <submittedName>
        <fullName evidence="1">Uncharacterized protein</fullName>
    </submittedName>
</protein>
<sequence>MKIFVCYTIFDKVDSVCILKSFEMRYEAEEYCRDLIKKKTYKKVAWQVSELGK</sequence>
<name>A0A0F9UCL6_9ZZZZ</name>
<dbReference type="EMBL" id="LAZR01000107">
    <property type="protein sequence ID" value="KKN90920.1"/>
    <property type="molecule type" value="Genomic_DNA"/>
</dbReference>
<accession>A0A0F9UCL6</accession>
<dbReference type="AlphaFoldDB" id="A0A0F9UCL6"/>
<proteinExistence type="predicted"/>
<gene>
    <name evidence="1" type="ORF">LCGC14_0225040</name>
</gene>
<comment type="caution">
    <text evidence="1">The sequence shown here is derived from an EMBL/GenBank/DDBJ whole genome shotgun (WGS) entry which is preliminary data.</text>
</comment>
<reference evidence="1" key="1">
    <citation type="journal article" date="2015" name="Nature">
        <title>Complex archaea that bridge the gap between prokaryotes and eukaryotes.</title>
        <authorList>
            <person name="Spang A."/>
            <person name="Saw J.H."/>
            <person name="Jorgensen S.L."/>
            <person name="Zaremba-Niedzwiedzka K."/>
            <person name="Martijn J."/>
            <person name="Lind A.E."/>
            <person name="van Eijk R."/>
            <person name="Schleper C."/>
            <person name="Guy L."/>
            <person name="Ettema T.J."/>
        </authorList>
    </citation>
    <scope>NUCLEOTIDE SEQUENCE</scope>
</reference>
<organism evidence="1">
    <name type="scientific">marine sediment metagenome</name>
    <dbReference type="NCBI Taxonomy" id="412755"/>
    <lineage>
        <taxon>unclassified sequences</taxon>
        <taxon>metagenomes</taxon>
        <taxon>ecological metagenomes</taxon>
    </lineage>
</organism>